<proteinExistence type="inferred from homology"/>
<keyword evidence="13" id="KW-0175">Coiled coil</keyword>
<dbReference type="InterPro" id="IPR002523">
    <property type="entry name" value="MgTranspt_CorA/ZnTranspt_ZntB"/>
</dbReference>
<evidence type="ECO:0000256" key="4">
    <source>
        <dbReference type="ARBA" id="ARBA00022475"/>
    </source>
</evidence>
<feature type="transmembrane region" description="Helical" evidence="12">
    <location>
        <begin position="285"/>
        <end position="304"/>
    </location>
</feature>
<dbReference type="GO" id="GO:0005886">
    <property type="term" value="C:plasma membrane"/>
    <property type="evidence" value="ECO:0007669"/>
    <property type="project" value="UniProtKB-SubCell"/>
</dbReference>
<feature type="region of interest" description="Disordered" evidence="14">
    <location>
        <begin position="422"/>
        <end position="448"/>
    </location>
</feature>
<feature type="coiled-coil region" evidence="13">
    <location>
        <begin position="138"/>
        <end position="165"/>
    </location>
</feature>
<keyword evidence="3 12" id="KW-0813">Transport</keyword>
<evidence type="ECO:0000256" key="3">
    <source>
        <dbReference type="ARBA" id="ARBA00022448"/>
    </source>
</evidence>
<dbReference type="PANTHER" id="PTHR46494:SF1">
    <property type="entry name" value="CORA FAMILY METAL ION TRANSPORTER (EUROFUNG)"/>
    <property type="match status" value="1"/>
</dbReference>
<protein>
    <recommendedName>
        <fullName evidence="12">Magnesium transport protein CorA</fullName>
    </recommendedName>
</protein>
<feature type="transmembrane region" description="Helical" evidence="12">
    <location>
        <begin position="253"/>
        <end position="273"/>
    </location>
</feature>
<evidence type="ECO:0000256" key="10">
    <source>
        <dbReference type="ARBA" id="ARBA00034269"/>
    </source>
</evidence>
<keyword evidence="9 12" id="KW-0472">Membrane</keyword>
<dbReference type="NCBIfam" id="TIGR00383">
    <property type="entry name" value="corA"/>
    <property type="match status" value="1"/>
</dbReference>
<gene>
    <name evidence="12" type="primary">corA</name>
    <name evidence="15" type="ORF">I532_23684</name>
</gene>
<evidence type="ECO:0000256" key="12">
    <source>
        <dbReference type="RuleBase" id="RU362010"/>
    </source>
</evidence>
<comment type="subcellular location">
    <subcellularLocation>
        <location evidence="1">Cell membrane</location>
        <topology evidence="1">Multi-pass membrane protein</topology>
    </subcellularLocation>
    <subcellularLocation>
        <location evidence="12">Membrane</location>
        <topology evidence="12">Multi-pass membrane protein</topology>
    </subcellularLocation>
</comment>
<dbReference type="GO" id="GO:0015095">
    <property type="term" value="F:magnesium ion transmembrane transporter activity"/>
    <property type="evidence" value="ECO:0007669"/>
    <property type="project" value="UniProtKB-UniRule"/>
</dbReference>
<accession>M8DA76</accession>
<dbReference type="GO" id="GO:0050897">
    <property type="term" value="F:cobalt ion binding"/>
    <property type="evidence" value="ECO:0007669"/>
    <property type="project" value="TreeGrafter"/>
</dbReference>
<dbReference type="Gene3D" id="3.30.460.20">
    <property type="entry name" value="CorA soluble domain-like"/>
    <property type="match status" value="1"/>
</dbReference>
<comment type="function">
    <text evidence="11">Mediates influx of magnesium ions. Alternates between open and closed states. Activated by low cytoplasmic Mg(2+) levels. Inactive when cytoplasmic Mg(2+) levels are high.</text>
</comment>
<dbReference type="SUPFAM" id="SSF143865">
    <property type="entry name" value="CorA soluble domain-like"/>
    <property type="match status" value="1"/>
</dbReference>
<evidence type="ECO:0000256" key="11">
    <source>
        <dbReference type="ARBA" id="ARBA00045497"/>
    </source>
</evidence>
<keyword evidence="4 12" id="KW-1003">Cell membrane</keyword>
<organism evidence="15 16">
    <name type="scientific">Brevibacillus borstelensis AK1</name>
    <dbReference type="NCBI Taxonomy" id="1300222"/>
    <lineage>
        <taxon>Bacteria</taxon>
        <taxon>Bacillati</taxon>
        <taxon>Bacillota</taxon>
        <taxon>Bacilli</taxon>
        <taxon>Bacillales</taxon>
        <taxon>Paenibacillaceae</taxon>
        <taxon>Brevibacillus</taxon>
    </lineage>
</organism>
<comment type="caution">
    <text evidence="15">The sequence shown here is derived from an EMBL/GenBank/DDBJ whole genome shotgun (WGS) entry which is preliminary data.</text>
</comment>
<keyword evidence="16" id="KW-1185">Reference proteome</keyword>
<dbReference type="InterPro" id="IPR045861">
    <property type="entry name" value="CorA_cytoplasmic_dom"/>
</dbReference>
<evidence type="ECO:0000313" key="15">
    <source>
        <dbReference type="EMBL" id="EMT50207.1"/>
    </source>
</evidence>
<evidence type="ECO:0000256" key="1">
    <source>
        <dbReference type="ARBA" id="ARBA00004651"/>
    </source>
</evidence>
<dbReference type="AlphaFoldDB" id="M8DA76"/>
<reference evidence="15 16" key="1">
    <citation type="submission" date="2013-03" db="EMBL/GenBank/DDBJ databases">
        <title>Assembly of a new bacterial strain Brevibacillus borstelensis AK1.</title>
        <authorList>
            <person name="Rajan I."/>
            <person name="PoliReddy D."/>
            <person name="Sugumar T."/>
            <person name="Rathinam K."/>
            <person name="Alqarawi S."/>
            <person name="Khalil A.B."/>
            <person name="Sivakumar N."/>
        </authorList>
    </citation>
    <scope>NUCLEOTIDE SEQUENCE [LARGE SCALE GENOMIC DNA]</scope>
    <source>
        <strain evidence="15 16">AK1</strain>
    </source>
</reference>
<evidence type="ECO:0000256" key="6">
    <source>
        <dbReference type="ARBA" id="ARBA00022842"/>
    </source>
</evidence>
<keyword evidence="8 12" id="KW-0406">Ion transport</keyword>
<evidence type="ECO:0000256" key="8">
    <source>
        <dbReference type="ARBA" id="ARBA00023065"/>
    </source>
</evidence>
<comment type="catalytic activity">
    <reaction evidence="10">
        <text>Mg(2+)(in) = Mg(2+)(out)</text>
        <dbReference type="Rhea" id="RHEA:29827"/>
        <dbReference type="ChEBI" id="CHEBI:18420"/>
    </reaction>
</comment>
<dbReference type="Pfam" id="PF01544">
    <property type="entry name" value="CorA"/>
    <property type="match status" value="1"/>
</dbReference>
<dbReference type="Proteomes" id="UP000012081">
    <property type="component" value="Unassembled WGS sequence"/>
</dbReference>
<evidence type="ECO:0000256" key="2">
    <source>
        <dbReference type="ARBA" id="ARBA00009765"/>
    </source>
</evidence>
<dbReference type="CDD" id="cd12822">
    <property type="entry name" value="TmCorA-like"/>
    <property type="match status" value="1"/>
</dbReference>
<evidence type="ECO:0000256" key="9">
    <source>
        <dbReference type="ARBA" id="ARBA00023136"/>
    </source>
</evidence>
<evidence type="ECO:0000256" key="13">
    <source>
        <dbReference type="SAM" id="Coils"/>
    </source>
</evidence>
<dbReference type="InterPro" id="IPR045863">
    <property type="entry name" value="CorA_TM1_TM2"/>
</dbReference>
<evidence type="ECO:0000313" key="16">
    <source>
        <dbReference type="Proteomes" id="UP000012081"/>
    </source>
</evidence>
<keyword evidence="7 12" id="KW-1133">Transmembrane helix</keyword>
<dbReference type="PANTHER" id="PTHR46494">
    <property type="entry name" value="CORA FAMILY METAL ION TRANSPORTER (EUROFUNG)"/>
    <property type="match status" value="1"/>
</dbReference>
<dbReference type="InterPro" id="IPR004488">
    <property type="entry name" value="Mg/Co-transport_prot_CorA"/>
</dbReference>
<keyword evidence="5 12" id="KW-0812">Transmembrane</keyword>
<comment type="similarity">
    <text evidence="2 12">Belongs to the CorA metal ion transporter (MIT) (TC 1.A.35) family.</text>
</comment>
<name>M8DA76_9BACL</name>
<keyword evidence="6 12" id="KW-0460">Magnesium</keyword>
<dbReference type="EMBL" id="APBN01000019">
    <property type="protein sequence ID" value="EMT50207.1"/>
    <property type="molecule type" value="Genomic_DNA"/>
</dbReference>
<dbReference type="SUPFAM" id="SSF144083">
    <property type="entry name" value="Magnesium transport protein CorA, transmembrane region"/>
    <property type="match status" value="1"/>
</dbReference>
<evidence type="ECO:0000256" key="7">
    <source>
        <dbReference type="ARBA" id="ARBA00022989"/>
    </source>
</evidence>
<dbReference type="GO" id="GO:0000287">
    <property type="term" value="F:magnesium ion binding"/>
    <property type="evidence" value="ECO:0007669"/>
    <property type="project" value="TreeGrafter"/>
</dbReference>
<dbReference type="Gene3D" id="1.20.58.340">
    <property type="entry name" value="Magnesium transport protein CorA, transmembrane region"/>
    <property type="match status" value="2"/>
</dbReference>
<evidence type="ECO:0000256" key="5">
    <source>
        <dbReference type="ARBA" id="ARBA00022692"/>
    </source>
</evidence>
<evidence type="ECO:0000256" key="14">
    <source>
        <dbReference type="SAM" id="MobiDB-lite"/>
    </source>
</evidence>
<dbReference type="FunFam" id="1.20.58.340:FF:000004">
    <property type="entry name" value="Magnesium transport protein CorA"/>
    <property type="match status" value="1"/>
</dbReference>
<sequence>MKIRLVQNGMITLIDDIEQTQFPPRNGFYWIDASLFDLDVLQHLFGLHDLAIEDCIDEEEQRPKLEVYEDHYFIVINSVEFGNQDIFLREVNLFLGGHYIITVAKHDTGLYPRVLQIIREEEVNRPDAFLYHLVDQIVESFFEVVEKIEDLIEKLEEEILVNAKKAQLHQIIGLRSEVLYARKMLLPQRDLIDALHKKDLPLIDRKLRKYFGDILENAVKIVESFETFRELIGNLREAYHSSVAGRANDIMRIFTALTTIFMPLTIVTGIYGMNFEYMPELKSPHGYYIVLAFMASLGIVMYLIPDLQKEGMALTVRAGTDAKTARRRRRSSGGAVWINRIHTDLLRDFRSHRTRCERSVCSVSPCCSPRQRQTHLYLTRPSIPAGKAQSYREVFRHILWRTVSRHLCTKAPSPRGAAWAVYRRDGSSARQKRRRPPSVARRDGSRLPSARVDSLSHLFFRDAEKRNVPPTAECHPGAAAFQSLFLCAFSLFEIHHRSGVPVSSEFHRESTFFRYRGVCLPRRYPALLSPQNRISGPRL</sequence>
<dbReference type="GO" id="GO:0015087">
    <property type="term" value="F:cobalt ion transmembrane transporter activity"/>
    <property type="evidence" value="ECO:0007669"/>
    <property type="project" value="UniProtKB-UniRule"/>
</dbReference>